<keyword evidence="5" id="KW-1185">Reference proteome</keyword>
<comment type="caution">
    <text evidence="4">The sequence shown here is derived from an EMBL/GenBank/DDBJ whole genome shotgun (WGS) entry which is preliminary data.</text>
</comment>
<evidence type="ECO:0000256" key="2">
    <source>
        <dbReference type="SAM" id="SignalP"/>
    </source>
</evidence>
<gene>
    <name evidence="4" type="ORF">EV655_12911</name>
</gene>
<dbReference type="PROSITE" id="PS51781">
    <property type="entry name" value="SH3B"/>
    <property type="match status" value="1"/>
</dbReference>
<evidence type="ECO:0000313" key="4">
    <source>
        <dbReference type="EMBL" id="TCO68287.1"/>
    </source>
</evidence>
<dbReference type="AlphaFoldDB" id="A0A4R2K8L7"/>
<proteinExistence type="predicted"/>
<dbReference type="Gene3D" id="2.60.120.380">
    <property type="match status" value="1"/>
</dbReference>
<keyword evidence="2" id="KW-0732">Signal</keyword>
<dbReference type="InterPro" id="IPR003646">
    <property type="entry name" value="SH3-like_bac-type"/>
</dbReference>
<protein>
    <submittedName>
        <fullName evidence="4">SH3 domain-containing protein</fullName>
    </submittedName>
</protein>
<feature type="domain" description="SH3b" evidence="3">
    <location>
        <begin position="163"/>
        <end position="237"/>
    </location>
</feature>
<organism evidence="4 5">
    <name type="scientific">Rhodovulum euryhalinum</name>
    <dbReference type="NCBI Taxonomy" id="35805"/>
    <lineage>
        <taxon>Bacteria</taxon>
        <taxon>Pseudomonadati</taxon>
        <taxon>Pseudomonadota</taxon>
        <taxon>Alphaproteobacteria</taxon>
        <taxon>Rhodobacterales</taxon>
        <taxon>Paracoccaceae</taxon>
        <taxon>Rhodovulum</taxon>
    </lineage>
</organism>
<name>A0A4R2K8L7_9RHOB</name>
<evidence type="ECO:0000256" key="1">
    <source>
        <dbReference type="SAM" id="MobiDB-lite"/>
    </source>
</evidence>
<reference evidence="4 5" key="1">
    <citation type="submission" date="2019-03" db="EMBL/GenBank/DDBJ databases">
        <title>Genomic Encyclopedia of Type Strains, Phase IV (KMG-IV): sequencing the most valuable type-strain genomes for metagenomic binning, comparative biology and taxonomic classification.</title>
        <authorList>
            <person name="Goeker M."/>
        </authorList>
    </citation>
    <scope>NUCLEOTIDE SEQUENCE [LARGE SCALE GENOMIC DNA]</scope>
    <source>
        <strain evidence="4 5">DSM 4868</strain>
    </source>
</reference>
<dbReference type="RefSeq" id="WP_132546786.1">
    <property type="nucleotide sequence ID" value="NZ_SLWW01000029.1"/>
</dbReference>
<dbReference type="OrthoDB" id="8451772at2"/>
<accession>A0A4R2K8L7</accession>
<feature type="chain" id="PRO_5020419036" evidence="2">
    <location>
        <begin position="22"/>
        <end position="359"/>
    </location>
</feature>
<feature type="signal peptide" evidence="2">
    <location>
        <begin position="1"/>
        <end position="21"/>
    </location>
</feature>
<feature type="region of interest" description="Disordered" evidence="1">
    <location>
        <begin position="238"/>
        <end position="258"/>
    </location>
</feature>
<dbReference type="Proteomes" id="UP000295142">
    <property type="component" value="Unassembled WGS sequence"/>
</dbReference>
<evidence type="ECO:0000313" key="5">
    <source>
        <dbReference type="Proteomes" id="UP000295142"/>
    </source>
</evidence>
<evidence type="ECO:0000259" key="3">
    <source>
        <dbReference type="PROSITE" id="PS51781"/>
    </source>
</evidence>
<dbReference type="EMBL" id="SLWW01000029">
    <property type="protein sequence ID" value="TCO68287.1"/>
    <property type="molecule type" value="Genomic_DNA"/>
</dbReference>
<dbReference type="Gene3D" id="2.30.30.40">
    <property type="entry name" value="SH3 Domains"/>
    <property type="match status" value="1"/>
</dbReference>
<dbReference type="Pfam" id="PF08239">
    <property type="entry name" value="SH3_3"/>
    <property type="match status" value="1"/>
</dbReference>
<sequence length="359" mass="37138">MTRLAVLPLLFALLFSAASSAQVLESRTYGVRFAPGQSAMTLSNEIAGAETVVYRLTTRSGQTMKASLTGASASMYFVVYGPGQMPGGRSIASSDRTGAFVPSRNRFEGRLQASGDHRIEVRLTPQAAARGERAVFSLAVSVTDGAPRPPEAAPPGVAPGFAAPYVRVTGLKSGDSLNVRGGPSTGFAVRYTLRNGEIVRNLGCTPEVGGAIWCRVHRISDPGNQGWASARYLTPSKAPGGGATQLPGAVPDPGGGATQLPGDALVPATGYNATGVLACTISGRANDCRFGVVRRGGGTASVDITMPDGTLRRIEFSVGRPVSSNSRAGIFGEWAGRDVIVSIGTTERYVVTDAMLFGG</sequence>